<sequence>MQISTDMNLQNEILVVQYQEDSLYYFDLQKQFTTIDEAYKFIENTNLNEENFQNFRVAIKSNEYHVDFINEIQNSWQNQIEAKKKDKYFQQEEEEEKYVFNLHFQSLTLQMIQNLESFLIKITENVNFIECLYNPTKIIINNLKQIKMQEFFLIFNYINSIANSIAYSKQIKIIQNLFDKCPSTINVDNLNIETSLISTLSRQLQTLILMIVMQNNSFLSLKQNSSFVFLKNSQNFM</sequence>
<dbReference type="GeneID" id="7846730"/>
<dbReference type="AlphaFoldDB" id="I7MJI9"/>
<dbReference type="EMBL" id="GG662693">
    <property type="protein sequence ID" value="EAR96402.2"/>
    <property type="molecule type" value="Genomic_DNA"/>
</dbReference>
<dbReference type="KEGG" id="tet:TTHERM_00190700"/>
<organism evidence="1 2">
    <name type="scientific">Tetrahymena thermophila (strain SB210)</name>
    <dbReference type="NCBI Taxonomy" id="312017"/>
    <lineage>
        <taxon>Eukaryota</taxon>
        <taxon>Sar</taxon>
        <taxon>Alveolata</taxon>
        <taxon>Ciliophora</taxon>
        <taxon>Intramacronucleata</taxon>
        <taxon>Oligohymenophorea</taxon>
        <taxon>Hymenostomatida</taxon>
        <taxon>Tetrahymenina</taxon>
        <taxon>Tetrahymenidae</taxon>
        <taxon>Tetrahymena</taxon>
    </lineage>
</organism>
<evidence type="ECO:0000313" key="1">
    <source>
        <dbReference type="EMBL" id="EAR96402.2"/>
    </source>
</evidence>
<keyword evidence="2" id="KW-1185">Reference proteome</keyword>
<dbReference type="Proteomes" id="UP000009168">
    <property type="component" value="Unassembled WGS sequence"/>
</dbReference>
<dbReference type="RefSeq" id="XP_001016647.2">
    <property type="nucleotide sequence ID" value="XM_001016647.2"/>
</dbReference>
<evidence type="ECO:0000313" key="2">
    <source>
        <dbReference type="Proteomes" id="UP000009168"/>
    </source>
</evidence>
<gene>
    <name evidence="1" type="ORF">TTHERM_00190700</name>
</gene>
<accession>I7MJI9</accession>
<reference evidence="2" key="1">
    <citation type="journal article" date="2006" name="PLoS Biol.">
        <title>Macronuclear genome sequence of the ciliate Tetrahymena thermophila, a model eukaryote.</title>
        <authorList>
            <person name="Eisen J.A."/>
            <person name="Coyne R.S."/>
            <person name="Wu M."/>
            <person name="Wu D."/>
            <person name="Thiagarajan M."/>
            <person name="Wortman J.R."/>
            <person name="Badger J.H."/>
            <person name="Ren Q."/>
            <person name="Amedeo P."/>
            <person name="Jones K.M."/>
            <person name="Tallon L.J."/>
            <person name="Delcher A.L."/>
            <person name="Salzberg S.L."/>
            <person name="Silva J.C."/>
            <person name="Haas B.J."/>
            <person name="Majoros W.H."/>
            <person name="Farzad M."/>
            <person name="Carlton J.M."/>
            <person name="Smith R.K. Jr."/>
            <person name="Garg J."/>
            <person name="Pearlman R.E."/>
            <person name="Karrer K.M."/>
            <person name="Sun L."/>
            <person name="Manning G."/>
            <person name="Elde N.C."/>
            <person name="Turkewitz A.P."/>
            <person name="Asai D.J."/>
            <person name="Wilkes D.E."/>
            <person name="Wang Y."/>
            <person name="Cai H."/>
            <person name="Collins K."/>
            <person name="Stewart B.A."/>
            <person name="Lee S.R."/>
            <person name="Wilamowska K."/>
            <person name="Weinberg Z."/>
            <person name="Ruzzo W.L."/>
            <person name="Wloga D."/>
            <person name="Gaertig J."/>
            <person name="Frankel J."/>
            <person name="Tsao C.-C."/>
            <person name="Gorovsky M.A."/>
            <person name="Keeling P.J."/>
            <person name="Waller R.F."/>
            <person name="Patron N.J."/>
            <person name="Cherry J.M."/>
            <person name="Stover N.A."/>
            <person name="Krieger C.J."/>
            <person name="del Toro C."/>
            <person name="Ryder H.F."/>
            <person name="Williamson S.C."/>
            <person name="Barbeau R.A."/>
            <person name="Hamilton E.P."/>
            <person name="Orias E."/>
        </authorList>
    </citation>
    <scope>NUCLEOTIDE SEQUENCE [LARGE SCALE GENOMIC DNA]</scope>
    <source>
        <strain evidence="2">SB210</strain>
    </source>
</reference>
<proteinExistence type="predicted"/>
<name>I7MJI9_TETTS</name>
<protein>
    <submittedName>
        <fullName evidence="1">Uncharacterized protein</fullName>
    </submittedName>
</protein>
<dbReference type="InParanoid" id="I7MJI9"/>